<sequence length="109" mass="12452">MLWVDNFPIYTRDGNDVRNGKAKSVIKYFDDQVRGMITDFMNKGLDNEQDVYVNNKGATRNWPDGVGCLEKDNLKLKVIGPKWQSCTTFGTSFGYLEGDKYKSIKDVID</sequence>
<gene>
    <name evidence="1" type="ORF">APS56_09660</name>
</gene>
<evidence type="ECO:0000313" key="1">
    <source>
        <dbReference type="EMBL" id="ALJ05373.1"/>
    </source>
</evidence>
<evidence type="ECO:0000313" key="2">
    <source>
        <dbReference type="Proteomes" id="UP000057981"/>
    </source>
</evidence>
<dbReference type="GO" id="GO:0004560">
    <property type="term" value="F:alpha-L-fucosidase activity"/>
    <property type="evidence" value="ECO:0007669"/>
    <property type="project" value="InterPro"/>
</dbReference>
<dbReference type="KEGG" id="ahz:APS56_09660"/>
<keyword evidence="2" id="KW-1185">Reference proteome</keyword>
<accession>A0A0P0D5I5</accession>
<dbReference type="Gene3D" id="3.20.20.80">
    <property type="entry name" value="Glycosidases"/>
    <property type="match status" value="1"/>
</dbReference>
<organism evidence="1 2">
    <name type="scientific">Pseudalgibacter alginicilyticus</name>
    <dbReference type="NCBI Taxonomy" id="1736674"/>
    <lineage>
        <taxon>Bacteria</taxon>
        <taxon>Pseudomonadati</taxon>
        <taxon>Bacteroidota</taxon>
        <taxon>Flavobacteriia</taxon>
        <taxon>Flavobacteriales</taxon>
        <taxon>Flavobacteriaceae</taxon>
        <taxon>Pseudalgibacter</taxon>
    </lineage>
</organism>
<dbReference type="EMBL" id="CP012898">
    <property type="protein sequence ID" value="ALJ05373.1"/>
    <property type="molecule type" value="Genomic_DNA"/>
</dbReference>
<dbReference type="AlphaFoldDB" id="A0A0P0D5I5"/>
<reference evidence="1 2" key="1">
    <citation type="submission" date="2015-10" db="EMBL/GenBank/DDBJ databases">
        <authorList>
            <person name="Gilbert D.G."/>
        </authorList>
    </citation>
    <scope>NUCLEOTIDE SEQUENCE [LARGE SCALE GENOMIC DNA]</scope>
    <source>
        <strain evidence="2">HZ-22</strain>
    </source>
</reference>
<dbReference type="Proteomes" id="UP000057981">
    <property type="component" value="Chromosome"/>
</dbReference>
<name>A0A0P0D5I5_9FLAO</name>
<proteinExistence type="predicted"/>
<dbReference type="GO" id="GO:0005975">
    <property type="term" value="P:carbohydrate metabolic process"/>
    <property type="evidence" value="ECO:0007669"/>
    <property type="project" value="InterPro"/>
</dbReference>
<protein>
    <submittedName>
        <fullName evidence="1">Uncharacterized protein</fullName>
    </submittedName>
</protein>